<sequence length="109" mass="10657">MRGSCAAKSWAAALSLSVASTGVPSTVIRMFMAVDLPGAVVGAGLVVVRSGVLGDEDVGRDEAWEGGGSSVQAVTASSSTAATAPRAARVGRAVGITGRPGIQSGRGSE</sequence>
<proteinExistence type="predicted"/>
<accession>A0ABP6CK47</accession>
<evidence type="ECO:0000313" key="3">
    <source>
        <dbReference type="Proteomes" id="UP001500151"/>
    </source>
</evidence>
<name>A0ABP6CK47_9ACTN</name>
<comment type="caution">
    <text evidence="2">The sequence shown here is derived from an EMBL/GenBank/DDBJ whole genome shotgun (WGS) entry which is preliminary data.</text>
</comment>
<evidence type="ECO:0000313" key="2">
    <source>
        <dbReference type="EMBL" id="GAA2619100.1"/>
    </source>
</evidence>
<feature type="region of interest" description="Disordered" evidence="1">
    <location>
        <begin position="59"/>
        <end position="86"/>
    </location>
</feature>
<evidence type="ECO:0000256" key="1">
    <source>
        <dbReference type="SAM" id="MobiDB-lite"/>
    </source>
</evidence>
<protein>
    <recommendedName>
        <fullName evidence="4">Secreted protein</fullName>
    </recommendedName>
</protein>
<reference evidence="3" key="1">
    <citation type="journal article" date="2019" name="Int. J. Syst. Evol. Microbiol.">
        <title>The Global Catalogue of Microorganisms (GCM) 10K type strain sequencing project: providing services to taxonomists for standard genome sequencing and annotation.</title>
        <authorList>
            <consortium name="The Broad Institute Genomics Platform"/>
            <consortium name="The Broad Institute Genome Sequencing Center for Infectious Disease"/>
            <person name="Wu L."/>
            <person name="Ma J."/>
        </authorList>
    </citation>
    <scope>NUCLEOTIDE SEQUENCE [LARGE SCALE GENOMIC DNA]</scope>
    <source>
        <strain evidence="3">JCM 4524</strain>
    </source>
</reference>
<gene>
    <name evidence="2" type="ORF">GCM10010307_01430</name>
</gene>
<keyword evidence="3" id="KW-1185">Reference proteome</keyword>
<dbReference type="EMBL" id="BAAASJ010000002">
    <property type="protein sequence ID" value="GAA2619100.1"/>
    <property type="molecule type" value="Genomic_DNA"/>
</dbReference>
<dbReference type="Proteomes" id="UP001500151">
    <property type="component" value="Unassembled WGS sequence"/>
</dbReference>
<feature type="compositionally biased region" description="Low complexity" evidence="1">
    <location>
        <begin position="70"/>
        <end position="86"/>
    </location>
</feature>
<organism evidence="2 3">
    <name type="scientific">Streptomyces vastus</name>
    <dbReference type="NCBI Taxonomy" id="285451"/>
    <lineage>
        <taxon>Bacteria</taxon>
        <taxon>Bacillati</taxon>
        <taxon>Actinomycetota</taxon>
        <taxon>Actinomycetes</taxon>
        <taxon>Kitasatosporales</taxon>
        <taxon>Streptomycetaceae</taxon>
        <taxon>Streptomyces</taxon>
    </lineage>
</organism>
<evidence type="ECO:0008006" key="4">
    <source>
        <dbReference type="Google" id="ProtNLM"/>
    </source>
</evidence>